<feature type="chain" id="PRO_5026906119" evidence="1">
    <location>
        <begin position="23"/>
        <end position="273"/>
    </location>
</feature>
<evidence type="ECO:0000256" key="1">
    <source>
        <dbReference type="SAM" id="SignalP"/>
    </source>
</evidence>
<sequence length="273" mass="30978">MATLKWLLSLGIVAGVSVGAFSAGDDDRESAKRVEELAGTYEFFTDAGLKTKFERQPKPLLKYTNPVRGEVYGNVFVWTHQGRPEVIGAVFDYRSERTLYSEMHTLARGGVVARRDGKEFWKPSEAGAKFRAVPGAPVPADTDKARLLQMRELARGFAVERKHPEHGKEAMRMMAHPIFRYDSPQTKTLDGAIFVFVDETTDPEVYLLLEASGGDKPTWQFALARMNIVEFRAEYKNETVWSVKEVDWATVYDRHEPYAIVREKPSRGFVRKP</sequence>
<reference evidence="2 3" key="1">
    <citation type="submission" date="2019-05" db="EMBL/GenBank/DDBJ databases">
        <authorList>
            <consortium name="Science for Life Laboratories"/>
        </authorList>
    </citation>
    <scope>NUCLEOTIDE SEQUENCE [LARGE SCALE GENOMIC DNA]</scope>
    <source>
        <strain evidence="2">Soil9</strain>
    </source>
</reference>
<accession>A0A6P2D4F2</accession>
<protein>
    <submittedName>
        <fullName evidence="2">Uncharacterized protein</fullName>
    </submittedName>
</protein>
<keyword evidence="1" id="KW-0732">Signal</keyword>
<name>A0A6P2D4F2_9BACT</name>
<evidence type="ECO:0000313" key="2">
    <source>
        <dbReference type="EMBL" id="VTR96181.1"/>
    </source>
</evidence>
<proteinExistence type="predicted"/>
<evidence type="ECO:0000313" key="3">
    <source>
        <dbReference type="Proteomes" id="UP000464178"/>
    </source>
</evidence>
<feature type="signal peptide" evidence="1">
    <location>
        <begin position="1"/>
        <end position="22"/>
    </location>
</feature>
<dbReference type="KEGG" id="gms:SOIL9_15330"/>
<gene>
    <name evidence="2" type="ORF">SOIL9_15330</name>
</gene>
<dbReference type="EMBL" id="LR593886">
    <property type="protein sequence ID" value="VTR96181.1"/>
    <property type="molecule type" value="Genomic_DNA"/>
</dbReference>
<dbReference type="RefSeq" id="WP_162670503.1">
    <property type="nucleotide sequence ID" value="NZ_LR593886.1"/>
</dbReference>
<dbReference type="AlphaFoldDB" id="A0A6P2D4F2"/>
<organism evidence="2 3">
    <name type="scientific">Gemmata massiliana</name>
    <dbReference type="NCBI Taxonomy" id="1210884"/>
    <lineage>
        <taxon>Bacteria</taxon>
        <taxon>Pseudomonadati</taxon>
        <taxon>Planctomycetota</taxon>
        <taxon>Planctomycetia</taxon>
        <taxon>Gemmatales</taxon>
        <taxon>Gemmataceae</taxon>
        <taxon>Gemmata</taxon>
    </lineage>
</organism>
<dbReference type="Proteomes" id="UP000464178">
    <property type="component" value="Chromosome"/>
</dbReference>
<keyword evidence="3" id="KW-1185">Reference proteome</keyword>